<name>A0A5J6WFQ3_MORMI</name>
<dbReference type="Pfam" id="PF06226">
    <property type="entry name" value="DUF1007"/>
    <property type="match status" value="1"/>
</dbReference>
<feature type="chain" id="PRO_5023811964" evidence="1">
    <location>
        <begin position="33"/>
        <end position="224"/>
    </location>
</feature>
<evidence type="ECO:0000256" key="1">
    <source>
        <dbReference type="SAM" id="SignalP"/>
    </source>
</evidence>
<organism evidence="2 3">
    <name type="scientific">Moritella marina ATCC 15381</name>
    <dbReference type="NCBI Taxonomy" id="1202962"/>
    <lineage>
        <taxon>Bacteria</taxon>
        <taxon>Pseudomonadati</taxon>
        <taxon>Pseudomonadota</taxon>
        <taxon>Gammaproteobacteria</taxon>
        <taxon>Alteromonadales</taxon>
        <taxon>Moritellaceae</taxon>
        <taxon>Moritella</taxon>
    </lineage>
</organism>
<evidence type="ECO:0000313" key="3">
    <source>
        <dbReference type="Proteomes" id="UP000327424"/>
    </source>
</evidence>
<feature type="signal peptide" evidence="1">
    <location>
        <begin position="1"/>
        <end position="32"/>
    </location>
</feature>
<dbReference type="AlphaFoldDB" id="A0A5J6WFQ3"/>
<dbReference type="EMBL" id="CP044399">
    <property type="protein sequence ID" value="QFI36833.1"/>
    <property type="molecule type" value="Genomic_DNA"/>
</dbReference>
<proteinExistence type="predicted"/>
<dbReference type="RefSeq" id="WP_019628951.1">
    <property type="nucleotide sequence ID" value="NZ_ALOE01000039.1"/>
</dbReference>
<gene>
    <name evidence="2" type="ORF">FR932_02765</name>
</gene>
<dbReference type="KEGG" id="mmaa:FR932_02765"/>
<accession>A0A5J6WFQ3</accession>
<dbReference type="InterPro" id="IPR010412">
    <property type="entry name" value="DUF1007"/>
</dbReference>
<sequence length="224" mass="25457">MNFYIILTGDYFYLLRKFALLLLAFTSFSSVAHPHSWVDMQTEIQGDGKYITGFKMSWEFDAMTSAYMLDGEDLSVENKAQTLQDLADSIMQNMTTNHYLTYFYEAGMPIKYALAEKGLLAQDKLKARLDFYLPLKKPLMLSDKTLKLLIYDPSYYVDMSWPAKNGIQLSPTLAQYCKLSVIDATPTSEQMAYVMSLPVDSSRDDALGELFTQTAIINCQPSQI</sequence>
<keyword evidence="1" id="KW-0732">Signal</keyword>
<protein>
    <submittedName>
        <fullName evidence="2">DUF1007 family protein</fullName>
    </submittedName>
</protein>
<dbReference type="OrthoDB" id="5781652at2"/>
<reference evidence="2 3" key="1">
    <citation type="submission" date="2019-09" db="EMBL/GenBank/DDBJ databases">
        <title>Hybrid Assembly of the complete Genome of the Deep-Sea Bacterium Moritella marina from long Nanopore and Illumina reads.</title>
        <authorList>
            <person name="Magin S."/>
            <person name="Georgoulis A."/>
            <person name="Papadimitriou K."/>
            <person name="Iliakis G."/>
            <person name="Vorgias C.E."/>
        </authorList>
    </citation>
    <scope>NUCLEOTIDE SEQUENCE [LARGE SCALE GENOMIC DNA]</scope>
    <source>
        <strain evidence="2 3">MP-1</strain>
    </source>
</reference>
<dbReference type="Proteomes" id="UP000327424">
    <property type="component" value="Chromosome"/>
</dbReference>
<keyword evidence="3" id="KW-1185">Reference proteome</keyword>
<evidence type="ECO:0000313" key="2">
    <source>
        <dbReference type="EMBL" id="QFI36833.1"/>
    </source>
</evidence>